<feature type="binding site" description="axial binding residue" evidence="12">
    <location>
        <position position="482"/>
    </location>
    <ligand>
        <name>heme</name>
        <dbReference type="ChEBI" id="CHEBI:30413"/>
    </ligand>
    <ligandPart>
        <name>Fe</name>
        <dbReference type="ChEBI" id="CHEBI:18248"/>
    </ligandPart>
</feature>
<dbReference type="CDD" id="cd11061">
    <property type="entry name" value="CYP67-like"/>
    <property type="match status" value="1"/>
</dbReference>
<dbReference type="GO" id="GO:0020037">
    <property type="term" value="F:heme binding"/>
    <property type="evidence" value="ECO:0007669"/>
    <property type="project" value="InterPro"/>
</dbReference>
<evidence type="ECO:0000256" key="2">
    <source>
        <dbReference type="ARBA" id="ARBA00004370"/>
    </source>
</evidence>
<evidence type="ECO:0000256" key="7">
    <source>
        <dbReference type="ARBA" id="ARBA00022989"/>
    </source>
</evidence>
<feature type="transmembrane region" description="Helical" evidence="13">
    <location>
        <begin position="64"/>
        <end position="85"/>
    </location>
</feature>
<keyword evidence="7 13" id="KW-1133">Transmembrane helix</keyword>
<keyword evidence="6 12" id="KW-0479">Metal-binding</keyword>
<dbReference type="GO" id="GO:0005506">
    <property type="term" value="F:iron ion binding"/>
    <property type="evidence" value="ECO:0007669"/>
    <property type="project" value="InterPro"/>
</dbReference>
<evidence type="ECO:0000256" key="9">
    <source>
        <dbReference type="ARBA" id="ARBA00023004"/>
    </source>
</evidence>
<evidence type="ECO:0000256" key="3">
    <source>
        <dbReference type="ARBA" id="ARBA00010617"/>
    </source>
</evidence>
<dbReference type="PANTHER" id="PTHR24305:SF112">
    <property type="entry name" value="L-ORNITHINE-N5-MONOOXYGENASE (EUROFUNG)"/>
    <property type="match status" value="1"/>
</dbReference>
<comment type="similarity">
    <text evidence="3">Belongs to the cytochrome P450 family.</text>
</comment>
<comment type="cofactor">
    <cofactor evidence="1 12">
        <name>heme</name>
        <dbReference type="ChEBI" id="CHEBI:30413"/>
    </cofactor>
</comment>
<evidence type="ECO:0000256" key="8">
    <source>
        <dbReference type="ARBA" id="ARBA00023002"/>
    </source>
</evidence>
<evidence type="ECO:0000256" key="10">
    <source>
        <dbReference type="ARBA" id="ARBA00023033"/>
    </source>
</evidence>
<evidence type="ECO:0000256" key="4">
    <source>
        <dbReference type="ARBA" id="ARBA00022617"/>
    </source>
</evidence>
<keyword evidence="8" id="KW-0560">Oxidoreductase</keyword>
<keyword evidence="9 12" id="KW-0408">Iron</keyword>
<dbReference type="InterPro" id="IPR001128">
    <property type="entry name" value="Cyt_P450"/>
</dbReference>
<evidence type="ECO:0000256" key="5">
    <source>
        <dbReference type="ARBA" id="ARBA00022692"/>
    </source>
</evidence>
<dbReference type="InterPro" id="IPR050121">
    <property type="entry name" value="Cytochrome_P450_monoxygenase"/>
</dbReference>
<dbReference type="EMBL" id="ML993600">
    <property type="protein sequence ID" value="KAF2165558.1"/>
    <property type="molecule type" value="Genomic_DNA"/>
</dbReference>
<evidence type="ECO:0000256" key="13">
    <source>
        <dbReference type="SAM" id="Phobius"/>
    </source>
</evidence>
<comment type="subcellular location">
    <subcellularLocation>
        <location evidence="2">Membrane</location>
    </subcellularLocation>
</comment>
<name>A0A6A6CH91_ZASCE</name>
<sequence>MNVSTIPSACLLAGAAGVASHLFYFRLGEHHMLGAVYVQLFAATCMSGTIALAKFSDVGISNGLTTTLALASCYLLGLYSSLVVYRSFFHPLNKFPGPWQARIGDLWLSSRLTGLNAYSVLHSLHQEYGRYVRVGSNTLSITDPDIMQRTYGIHARATKSDWYDGAYPHHSMHTVRDKGLHDRRRRVWAPAFSDKALKEYESTVNDINERMIRHIGEIRGGSINVQLLFSLYGFDVMGRLAFGKDYGMLQTGQRHWALDILAEGLKVGGLRLPTWAMRTLIEIPGAAAGHHKFLKFCCDELKGRVQNGNGSGKDITEWLLKAYSNEKHPEEDNMLQGDSRLMIVAGGDTTAAVLTYLSYYLALYPGQQSKLRDELQPVTRVDWADRDIKHLPHLNGAINETLRLHPPVSSGVMRNAPAEGLRIGETFIPGNTTFSVPQYSMGRDERIYPNANSFIPERWYSRPELIQHPDAFAPFLMGPFGCIGQHLARMEIRTLFARLLLKYNISFAPDEDGSRLLSKTIDHITISPGQLDLIFTVIDD</sequence>
<dbReference type="Proteomes" id="UP000799537">
    <property type="component" value="Unassembled WGS sequence"/>
</dbReference>
<keyword evidence="11 13" id="KW-0472">Membrane</keyword>
<gene>
    <name evidence="14" type="ORF">M409DRAFT_24411</name>
</gene>
<organism evidence="14 15">
    <name type="scientific">Zasmidium cellare ATCC 36951</name>
    <dbReference type="NCBI Taxonomy" id="1080233"/>
    <lineage>
        <taxon>Eukaryota</taxon>
        <taxon>Fungi</taxon>
        <taxon>Dikarya</taxon>
        <taxon>Ascomycota</taxon>
        <taxon>Pezizomycotina</taxon>
        <taxon>Dothideomycetes</taxon>
        <taxon>Dothideomycetidae</taxon>
        <taxon>Mycosphaerellales</taxon>
        <taxon>Mycosphaerellaceae</taxon>
        <taxon>Zasmidium</taxon>
    </lineage>
</organism>
<dbReference type="PRINTS" id="PR00385">
    <property type="entry name" value="P450"/>
</dbReference>
<dbReference type="PANTHER" id="PTHR24305">
    <property type="entry name" value="CYTOCHROME P450"/>
    <property type="match status" value="1"/>
</dbReference>
<dbReference type="RefSeq" id="XP_033666447.1">
    <property type="nucleotide sequence ID" value="XM_033807231.1"/>
</dbReference>
<dbReference type="PRINTS" id="PR00463">
    <property type="entry name" value="EP450I"/>
</dbReference>
<evidence type="ECO:0000256" key="11">
    <source>
        <dbReference type="ARBA" id="ARBA00023136"/>
    </source>
</evidence>
<dbReference type="InterPro" id="IPR036396">
    <property type="entry name" value="Cyt_P450_sf"/>
</dbReference>
<evidence type="ECO:0008006" key="16">
    <source>
        <dbReference type="Google" id="ProtNLM"/>
    </source>
</evidence>
<dbReference type="InterPro" id="IPR002401">
    <property type="entry name" value="Cyt_P450_E_grp-I"/>
</dbReference>
<reference evidence="14" key="1">
    <citation type="journal article" date="2020" name="Stud. Mycol.">
        <title>101 Dothideomycetes genomes: a test case for predicting lifestyles and emergence of pathogens.</title>
        <authorList>
            <person name="Haridas S."/>
            <person name="Albert R."/>
            <person name="Binder M."/>
            <person name="Bloem J."/>
            <person name="Labutti K."/>
            <person name="Salamov A."/>
            <person name="Andreopoulos B."/>
            <person name="Baker S."/>
            <person name="Barry K."/>
            <person name="Bills G."/>
            <person name="Bluhm B."/>
            <person name="Cannon C."/>
            <person name="Castanera R."/>
            <person name="Culley D."/>
            <person name="Daum C."/>
            <person name="Ezra D."/>
            <person name="Gonzalez J."/>
            <person name="Henrissat B."/>
            <person name="Kuo A."/>
            <person name="Liang C."/>
            <person name="Lipzen A."/>
            <person name="Lutzoni F."/>
            <person name="Magnuson J."/>
            <person name="Mondo S."/>
            <person name="Nolan M."/>
            <person name="Ohm R."/>
            <person name="Pangilinan J."/>
            <person name="Park H.-J."/>
            <person name="Ramirez L."/>
            <person name="Alfaro M."/>
            <person name="Sun H."/>
            <person name="Tritt A."/>
            <person name="Yoshinaga Y."/>
            <person name="Zwiers L.-H."/>
            <person name="Turgeon B."/>
            <person name="Goodwin S."/>
            <person name="Spatafora J."/>
            <person name="Crous P."/>
            <person name="Grigoriev I."/>
        </authorList>
    </citation>
    <scope>NUCLEOTIDE SEQUENCE</scope>
    <source>
        <strain evidence="14">ATCC 36951</strain>
    </source>
</reference>
<protein>
    <recommendedName>
        <fullName evidence="16">Cytochrome P450</fullName>
    </recommendedName>
</protein>
<evidence type="ECO:0000256" key="6">
    <source>
        <dbReference type="ARBA" id="ARBA00022723"/>
    </source>
</evidence>
<proteinExistence type="inferred from homology"/>
<keyword evidence="4 12" id="KW-0349">Heme</keyword>
<keyword evidence="15" id="KW-1185">Reference proteome</keyword>
<dbReference type="Pfam" id="PF00067">
    <property type="entry name" value="p450"/>
    <property type="match status" value="1"/>
</dbReference>
<dbReference type="SUPFAM" id="SSF48264">
    <property type="entry name" value="Cytochrome P450"/>
    <property type="match status" value="1"/>
</dbReference>
<dbReference type="Gene3D" id="1.10.630.10">
    <property type="entry name" value="Cytochrome P450"/>
    <property type="match status" value="1"/>
</dbReference>
<evidence type="ECO:0000256" key="12">
    <source>
        <dbReference type="PIRSR" id="PIRSR602401-1"/>
    </source>
</evidence>
<dbReference type="GO" id="GO:0016020">
    <property type="term" value="C:membrane"/>
    <property type="evidence" value="ECO:0007669"/>
    <property type="project" value="UniProtKB-SubCell"/>
</dbReference>
<dbReference type="OrthoDB" id="6692864at2759"/>
<dbReference type="GO" id="GO:0004497">
    <property type="term" value="F:monooxygenase activity"/>
    <property type="evidence" value="ECO:0007669"/>
    <property type="project" value="UniProtKB-KW"/>
</dbReference>
<dbReference type="GeneID" id="54560503"/>
<dbReference type="GO" id="GO:0016705">
    <property type="term" value="F:oxidoreductase activity, acting on paired donors, with incorporation or reduction of molecular oxygen"/>
    <property type="evidence" value="ECO:0007669"/>
    <property type="project" value="InterPro"/>
</dbReference>
<dbReference type="AlphaFoldDB" id="A0A6A6CH91"/>
<evidence type="ECO:0000313" key="15">
    <source>
        <dbReference type="Proteomes" id="UP000799537"/>
    </source>
</evidence>
<feature type="transmembrane region" description="Helical" evidence="13">
    <location>
        <begin position="32"/>
        <end position="52"/>
    </location>
</feature>
<keyword evidence="5 13" id="KW-0812">Transmembrane</keyword>
<keyword evidence="10" id="KW-0503">Monooxygenase</keyword>
<evidence type="ECO:0000256" key="1">
    <source>
        <dbReference type="ARBA" id="ARBA00001971"/>
    </source>
</evidence>
<evidence type="ECO:0000313" key="14">
    <source>
        <dbReference type="EMBL" id="KAF2165558.1"/>
    </source>
</evidence>
<feature type="transmembrane region" description="Helical" evidence="13">
    <location>
        <begin position="6"/>
        <end position="25"/>
    </location>
</feature>
<accession>A0A6A6CH91</accession>